<protein>
    <recommendedName>
        <fullName evidence="3">cysteine desulfurase</fullName>
        <ecNumber evidence="3">2.8.1.7</ecNumber>
    </recommendedName>
</protein>
<comment type="cofactor">
    <cofactor evidence="1 7">
        <name>pyridoxal 5'-phosphate</name>
        <dbReference type="ChEBI" id="CHEBI:597326"/>
    </cofactor>
</comment>
<keyword evidence="12" id="KW-1185">Reference proteome</keyword>
<dbReference type="GeneID" id="7271057"/>
<dbReference type="Gene3D" id="3.40.640.10">
    <property type="entry name" value="Type I PLP-dependent aspartate aminotransferase-like (Major domain)"/>
    <property type="match status" value="1"/>
</dbReference>
<accession>B8GIL3</accession>
<dbReference type="EC" id="2.8.1.7" evidence="3"/>
<dbReference type="SUPFAM" id="SSF52402">
    <property type="entry name" value="Adenine nucleotide alpha hydrolases-like"/>
    <property type="match status" value="1"/>
</dbReference>
<dbReference type="InterPro" id="IPR015424">
    <property type="entry name" value="PyrdxlP-dep_Trfase"/>
</dbReference>
<evidence type="ECO:0000259" key="9">
    <source>
        <dbReference type="Pfam" id="PF00266"/>
    </source>
</evidence>
<evidence type="ECO:0000313" key="12">
    <source>
        <dbReference type="Proteomes" id="UP000002457"/>
    </source>
</evidence>
<dbReference type="InterPro" id="IPR000192">
    <property type="entry name" value="Aminotrans_V_dom"/>
</dbReference>
<feature type="region of interest" description="Disordered" evidence="8">
    <location>
        <begin position="475"/>
        <end position="502"/>
    </location>
</feature>
<dbReference type="Gene3D" id="3.40.50.620">
    <property type="entry name" value="HUPs"/>
    <property type="match status" value="1"/>
</dbReference>
<evidence type="ECO:0000259" key="10">
    <source>
        <dbReference type="Pfam" id="PF01507"/>
    </source>
</evidence>
<dbReference type="InterPro" id="IPR010970">
    <property type="entry name" value="Cys_dSase_SufS"/>
</dbReference>
<evidence type="ECO:0000256" key="3">
    <source>
        <dbReference type="ARBA" id="ARBA00012239"/>
    </source>
</evidence>
<keyword evidence="5" id="KW-0663">Pyridoxal phosphate</keyword>
<feature type="domain" description="Phosphoadenosine phosphosulphate reductase" evidence="10">
    <location>
        <begin position="225"/>
        <end position="388"/>
    </location>
</feature>
<dbReference type="GO" id="GO:0006534">
    <property type="term" value="P:cysteine metabolic process"/>
    <property type="evidence" value="ECO:0007669"/>
    <property type="project" value="InterPro"/>
</dbReference>
<dbReference type="AlphaFoldDB" id="B8GIL3"/>
<dbReference type="GO" id="GO:0030170">
    <property type="term" value="F:pyridoxal phosphate binding"/>
    <property type="evidence" value="ECO:0007669"/>
    <property type="project" value="InterPro"/>
</dbReference>
<evidence type="ECO:0000313" key="11">
    <source>
        <dbReference type="EMBL" id="ACL16826.1"/>
    </source>
</evidence>
<dbReference type="Gene3D" id="3.90.1150.10">
    <property type="entry name" value="Aspartate Aminotransferase, domain 1"/>
    <property type="match status" value="1"/>
</dbReference>
<dbReference type="RefSeq" id="WP_012618145.1">
    <property type="nucleotide sequence ID" value="NC_011832.1"/>
</dbReference>
<dbReference type="EMBL" id="CP001338">
    <property type="protein sequence ID" value="ACL16826.1"/>
    <property type="molecule type" value="Genomic_DNA"/>
</dbReference>
<proteinExistence type="inferred from homology"/>
<dbReference type="InterPro" id="IPR015422">
    <property type="entry name" value="PyrdxlP-dep_Trfase_small"/>
</dbReference>
<evidence type="ECO:0000256" key="2">
    <source>
        <dbReference type="ARBA" id="ARBA00010447"/>
    </source>
</evidence>
<evidence type="ECO:0000256" key="7">
    <source>
        <dbReference type="RuleBase" id="RU004504"/>
    </source>
</evidence>
<dbReference type="Pfam" id="PF00266">
    <property type="entry name" value="Aminotran_5"/>
    <property type="match status" value="1"/>
</dbReference>
<dbReference type="KEGG" id="mpl:Mpal_1512"/>
<evidence type="ECO:0000256" key="8">
    <source>
        <dbReference type="SAM" id="MobiDB-lite"/>
    </source>
</evidence>
<dbReference type="Pfam" id="PF01507">
    <property type="entry name" value="PAPS_reduct"/>
    <property type="match status" value="1"/>
</dbReference>
<dbReference type="eggNOG" id="arCOG00065">
    <property type="taxonomic scope" value="Archaea"/>
</dbReference>
<comment type="catalytic activity">
    <reaction evidence="6">
        <text>(sulfur carrier)-H + L-cysteine = (sulfur carrier)-SH + L-alanine</text>
        <dbReference type="Rhea" id="RHEA:43892"/>
        <dbReference type="Rhea" id="RHEA-COMP:14737"/>
        <dbReference type="Rhea" id="RHEA-COMP:14739"/>
        <dbReference type="ChEBI" id="CHEBI:29917"/>
        <dbReference type="ChEBI" id="CHEBI:35235"/>
        <dbReference type="ChEBI" id="CHEBI:57972"/>
        <dbReference type="ChEBI" id="CHEBI:64428"/>
        <dbReference type="EC" id="2.8.1.7"/>
    </reaction>
</comment>
<dbReference type="InterPro" id="IPR014729">
    <property type="entry name" value="Rossmann-like_a/b/a_fold"/>
</dbReference>
<keyword evidence="4 11" id="KW-0808">Transferase</keyword>
<name>B8GIL3_METPE</name>
<comment type="similarity">
    <text evidence="2">Belongs to the class-V pyridoxal-phosphate-dependent aminotransferase family. Csd subfamily.</text>
</comment>
<dbReference type="PANTHER" id="PTHR43586:SF8">
    <property type="entry name" value="CYSTEINE DESULFURASE 1, CHLOROPLASTIC"/>
    <property type="match status" value="1"/>
</dbReference>
<dbReference type="STRING" id="521011.Mpal_1512"/>
<dbReference type="OrthoDB" id="5817at2157"/>
<dbReference type="HOGENOM" id="CLU_326967_0_0_2"/>
<organism evidence="11 12">
    <name type="scientific">Methanosphaerula palustris (strain ATCC BAA-1556 / DSM 19958 / E1-9c)</name>
    <dbReference type="NCBI Taxonomy" id="521011"/>
    <lineage>
        <taxon>Archaea</taxon>
        <taxon>Methanobacteriati</taxon>
        <taxon>Methanobacteriota</taxon>
        <taxon>Stenosarchaea group</taxon>
        <taxon>Methanomicrobia</taxon>
        <taxon>Methanomicrobiales</taxon>
        <taxon>Methanoregulaceae</taxon>
        <taxon>Methanosphaerula</taxon>
    </lineage>
</organism>
<dbReference type="InterPro" id="IPR015421">
    <property type="entry name" value="PyrdxlP-dep_Trfase_major"/>
</dbReference>
<evidence type="ECO:0000256" key="1">
    <source>
        <dbReference type="ARBA" id="ARBA00001933"/>
    </source>
</evidence>
<evidence type="ECO:0000256" key="6">
    <source>
        <dbReference type="ARBA" id="ARBA00050776"/>
    </source>
</evidence>
<dbReference type="CDD" id="cd06453">
    <property type="entry name" value="SufS_like"/>
    <property type="match status" value="1"/>
</dbReference>
<dbReference type="Proteomes" id="UP000002457">
    <property type="component" value="Chromosome"/>
</dbReference>
<dbReference type="SUPFAM" id="SSF53383">
    <property type="entry name" value="PLP-dependent transferases"/>
    <property type="match status" value="1"/>
</dbReference>
<evidence type="ECO:0000256" key="5">
    <source>
        <dbReference type="ARBA" id="ARBA00022898"/>
    </source>
</evidence>
<dbReference type="InterPro" id="IPR002500">
    <property type="entry name" value="PAPS_reduct_dom"/>
</dbReference>
<reference evidence="11 12" key="1">
    <citation type="journal article" date="2015" name="Genome Announc.">
        <title>Complete Genome Sequence of Methanosphaerula palustris E1-9CT, a Hydrogenotrophic Methanogen Isolated from a Minerotrophic Fen Peatland.</title>
        <authorList>
            <person name="Cadillo-Quiroz H."/>
            <person name="Browne P."/>
            <person name="Kyrpides N."/>
            <person name="Woyke T."/>
            <person name="Goodwin L."/>
            <person name="Detter C."/>
            <person name="Yavitt J.B."/>
            <person name="Zinder S.H."/>
        </authorList>
    </citation>
    <scope>NUCLEOTIDE SEQUENCE [LARGE SCALE GENOMIC DNA]</scope>
    <source>
        <strain evidence="12">ATCC BAA-1556 / DSM 19958 / E1-9c</strain>
    </source>
</reference>
<evidence type="ECO:0000256" key="4">
    <source>
        <dbReference type="ARBA" id="ARBA00022679"/>
    </source>
</evidence>
<keyword evidence="11" id="KW-0032">Aminotransferase</keyword>
<sequence length="896" mass="99147">MFREPPVKKVLYWCTHCNVPLLARSCACGRDGEELPLLQPYDLRPALRADAELIRDLVSARFGDVTIPTILLLNKTGGMDRNDLVIANGARFGWLVFDPVDRQYRFDIAPESLSWVVPMVTKGIVDLSTAADPATLAGRRLGGKKVEVTTDEPEGTVIVKYRQRYGTGVLREGTIRVKELSPFEAKTFENPDWQEAVHQNRLHLKNLERFAVRTIKQHMHDRPTINVSFSGGKDSTAALALARRAGVTDAFFINTGLEFPETVDFVREQGVEVIDSGGDFWASVSKAGPPGKDNRWCCKSLKLHPLKRFLAKTGPCVTVQGNRWYESWNRAGLEETSQNPNNPLQLNISPIRNWRAIEVFFYLWWRKVPFNSLYEEGFERLGCYLCPAMLEAEGELIKRTHPDYEARWQNFLAAWAAQKGFPEEYATWGLWRWRELPPKMSEICREHGLAVTEKGTLATGPARPVPVPVQVSEPVLEAPPKEQPEPVQQKLAGRQTEEQPDPFSEYRKDFPLPAGLTYLDSAGTSISPTPVLDAMMQYDQTYRANVGRGVHRLTQVATQRYWHAHKKVARFIGAEEQGEVVFTKNATEAIAMVAYGLGFCPKERVVTTILEHHSNLLPWMRLAEKQQIGDLTIVPIGEDLLLDMNALEEAITDTTRLVTVTQASNVIGTIVPVKEIAKICHDHGALLLVDAAQSVPHMPVDVSDLNCDFLAFSGHKMLGPTGTGVLWMKESILEPLLLGGGAVSSVTGTGYTLAEGYARYEAGTPPIGAGIGLGAAVDYLEKVGMEKVRSHETALTTRMIDGLRRIDGVTVYAPQNPADRIGVVSFNVAGFDPHTVATYLDEHAEVLVRSGHHCCIPLMEHLGIPDGTVRASLHLYSNSTEVDTLLAAVGEIAGGV</sequence>
<feature type="domain" description="Aminotransferase class V" evidence="9">
    <location>
        <begin position="517"/>
        <end position="885"/>
    </location>
</feature>
<dbReference type="GO" id="GO:0008483">
    <property type="term" value="F:transaminase activity"/>
    <property type="evidence" value="ECO:0007669"/>
    <property type="project" value="UniProtKB-KW"/>
</dbReference>
<dbReference type="PANTHER" id="PTHR43586">
    <property type="entry name" value="CYSTEINE DESULFURASE"/>
    <property type="match status" value="1"/>
</dbReference>
<dbReference type="InterPro" id="IPR020578">
    <property type="entry name" value="Aminotrans_V_PyrdxlP_BS"/>
</dbReference>
<gene>
    <name evidence="11" type="ordered locus">Mpal_1512</name>
</gene>
<dbReference type="GO" id="GO:0031071">
    <property type="term" value="F:cysteine desulfurase activity"/>
    <property type="evidence" value="ECO:0007669"/>
    <property type="project" value="UniProtKB-EC"/>
</dbReference>
<dbReference type="PROSITE" id="PS00595">
    <property type="entry name" value="AA_TRANSFER_CLASS_5"/>
    <property type="match status" value="1"/>
</dbReference>